<feature type="transmembrane region" description="Helical" evidence="1">
    <location>
        <begin position="31"/>
        <end position="55"/>
    </location>
</feature>
<proteinExistence type="predicted"/>
<organism evidence="3 4">
    <name type="scientific">Imtechella halotolerans K1</name>
    <dbReference type="NCBI Taxonomy" id="946077"/>
    <lineage>
        <taxon>Bacteria</taxon>
        <taxon>Pseudomonadati</taxon>
        <taxon>Bacteroidota</taxon>
        <taxon>Flavobacteriia</taxon>
        <taxon>Flavobacteriales</taxon>
        <taxon>Flavobacteriaceae</taxon>
        <taxon>Imtechella</taxon>
    </lineage>
</organism>
<dbReference type="Proteomes" id="UP000005938">
    <property type="component" value="Unassembled WGS sequence"/>
</dbReference>
<evidence type="ECO:0000256" key="1">
    <source>
        <dbReference type="SAM" id="Phobius"/>
    </source>
</evidence>
<dbReference type="InterPro" id="IPR021309">
    <property type="entry name" value="YgaP-like_TM"/>
</dbReference>
<dbReference type="AlphaFoldDB" id="I0WCB0"/>
<reference evidence="3 4" key="1">
    <citation type="journal article" date="2012" name="J. Bacteriol.">
        <title>Genome Sequence of the Halotolerant Bacterium Imtechella halotolerans K1T.</title>
        <authorList>
            <person name="Kumar S."/>
            <person name="Vikram S."/>
            <person name="Subramanian S."/>
            <person name="Raghava G.P."/>
            <person name="Pinnaka A.K."/>
        </authorList>
    </citation>
    <scope>NUCLEOTIDE SEQUENCE [LARGE SCALE GENOMIC DNA]</scope>
    <source>
        <strain evidence="3 4">K1</strain>
    </source>
</reference>
<dbReference type="Pfam" id="PF11127">
    <property type="entry name" value="YgaP-like_TM"/>
    <property type="match status" value="1"/>
</dbReference>
<keyword evidence="1" id="KW-0812">Transmembrane</keyword>
<keyword evidence="1" id="KW-0472">Membrane</keyword>
<protein>
    <recommendedName>
        <fullName evidence="2">Inner membrane protein YgaP-like transmembrane domain-containing protein</fullName>
    </recommendedName>
</protein>
<feature type="transmembrane region" description="Helical" evidence="1">
    <location>
        <begin position="7"/>
        <end position="25"/>
    </location>
</feature>
<feature type="domain" description="Inner membrane protein YgaP-like transmembrane" evidence="2">
    <location>
        <begin position="1"/>
        <end position="62"/>
    </location>
</feature>
<accession>I0WCB0</accession>
<dbReference type="EMBL" id="AJJU01000013">
    <property type="protein sequence ID" value="EID74026.1"/>
    <property type="molecule type" value="Genomic_DNA"/>
</dbReference>
<comment type="caution">
    <text evidence="3">The sequence shown here is derived from an EMBL/GenBank/DDBJ whole genome shotgun (WGS) entry which is preliminary data.</text>
</comment>
<sequence>MGNLDRLIRVMLAATIGALYFKGVVTGLLGTILLILAVVFVLVSLVGFCPLYALFGFRTCKNS</sequence>
<evidence type="ECO:0000313" key="3">
    <source>
        <dbReference type="EMBL" id="EID74026.1"/>
    </source>
</evidence>
<dbReference type="STRING" id="946077.W5A_09360"/>
<keyword evidence="1" id="KW-1133">Transmembrane helix</keyword>
<name>I0WCB0_9FLAO</name>
<dbReference type="RefSeq" id="WP_008239827.1">
    <property type="nucleotide sequence ID" value="NZ_AJJU01000013.1"/>
</dbReference>
<evidence type="ECO:0000313" key="4">
    <source>
        <dbReference type="Proteomes" id="UP000005938"/>
    </source>
</evidence>
<gene>
    <name evidence="3" type="ORF">W5A_09360</name>
</gene>
<dbReference type="eggNOG" id="ENOG503020V">
    <property type="taxonomic scope" value="Bacteria"/>
</dbReference>
<evidence type="ECO:0000259" key="2">
    <source>
        <dbReference type="Pfam" id="PF11127"/>
    </source>
</evidence>
<keyword evidence="4" id="KW-1185">Reference proteome</keyword>